<feature type="transmembrane region" description="Helical" evidence="5">
    <location>
        <begin position="40"/>
        <end position="57"/>
    </location>
</feature>
<dbReference type="PANTHER" id="PTHR23546">
    <property type="entry name" value="TRANSPORT PROTEIN"/>
    <property type="match status" value="1"/>
</dbReference>
<dbReference type="PANTHER" id="PTHR23546:SF1">
    <property type="entry name" value="MEMBRANE PROTEIN"/>
    <property type="match status" value="1"/>
</dbReference>
<accession>A0A1Y5X675</accession>
<reference evidence="7 8" key="1">
    <citation type="submission" date="2017-04" db="EMBL/GenBank/DDBJ databases">
        <authorList>
            <person name="Afonso C.L."/>
            <person name="Miller P.J."/>
            <person name="Scott M.A."/>
            <person name="Spackman E."/>
            <person name="Goraichik I."/>
            <person name="Dimitrov K.M."/>
            <person name="Suarez D.L."/>
            <person name="Swayne D.E."/>
        </authorList>
    </citation>
    <scope>NUCLEOTIDE SEQUENCE [LARGE SCALE GENOMIC DNA]</scope>
    <source>
        <strain evidence="7 8">DSM 43828</strain>
    </source>
</reference>
<dbReference type="InterPro" id="IPR001958">
    <property type="entry name" value="Tet-R_TetA/multi-R_MdtG-like"/>
</dbReference>
<dbReference type="InterPro" id="IPR020846">
    <property type="entry name" value="MFS_dom"/>
</dbReference>
<evidence type="ECO:0000313" key="7">
    <source>
        <dbReference type="EMBL" id="SMC73879.1"/>
    </source>
</evidence>
<organism evidence="7 8">
    <name type="scientific">Kibdelosporangium aridum</name>
    <dbReference type="NCBI Taxonomy" id="2030"/>
    <lineage>
        <taxon>Bacteria</taxon>
        <taxon>Bacillati</taxon>
        <taxon>Actinomycetota</taxon>
        <taxon>Actinomycetes</taxon>
        <taxon>Pseudonocardiales</taxon>
        <taxon>Pseudonocardiaceae</taxon>
        <taxon>Kibdelosporangium</taxon>
    </lineage>
</organism>
<comment type="subcellular location">
    <subcellularLocation>
        <location evidence="1">Cell membrane</location>
        <topology evidence="1">Multi-pass membrane protein</topology>
    </subcellularLocation>
</comment>
<proteinExistence type="predicted"/>
<dbReference type="GO" id="GO:0022857">
    <property type="term" value="F:transmembrane transporter activity"/>
    <property type="evidence" value="ECO:0007669"/>
    <property type="project" value="InterPro"/>
</dbReference>
<dbReference type="InterPro" id="IPR011701">
    <property type="entry name" value="MFS"/>
</dbReference>
<feature type="transmembrane region" description="Helical" evidence="5">
    <location>
        <begin position="138"/>
        <end position="160"/>
    </location>
</feature>
<dbReference type="PROSITE" id="PS50850">
    <property type="entry name" value="MFS"/>
    <property type="match status" value="1"/>
</dbReference>
<evidence type="ECO:0000256" key="2">
    <source>
        <dbReference type="ARBA" id="ARBA00022692"/>
    </source>
</evidence>
<evidence type="ECO:0000256" key="3">
    <source>
        <dbReference type="ARBA" id="ARBA00022989"/>
    </source>
</evidence>
<evidence type="ECO:0000256" key="5">
    <source>
        <dbReference type="SAM" id="Phobius"/>
    </source>
</evidence>
<keyword evidence="8" id="KW-1185">Reference proteome</keyword>
<dbReference type="EMBL" id="FWXV01000001">
    <property type="protein sequence ID" value="SMC73879.1"/>
    <property type="molecule type" value="Genomic_DNA"/>
</dbReference>
<evidence type="ECO:0000313" key="8">
    <source>
        <dbReference type="Proteomes" id="UP000192674"/>
    </source>
</evidence>
<dbReference type="Proteomes" id="UP000192674">
    <property type="component" value="Unassembled WGS sequence"/>
</dbReference>
<dbReference type="InterPro" id="IPR036259">
    <property type="entry name" value="MFS_trans_sf"/>
</dbReference>
<dbReference type="OrthoDB" id="9793283at2"/>
<protein>
    <submittedName>
        <fullName evidence="7">Predicted arabinose efflux permease, MFS family</fullName>
    </submittedName>
</protein>
<feature type="transmembrane region" description="Helical" evidence="5">
    <location>
        <begin position="166"/>
        <end position="186"/>
    </location>
</feature>
<feature type="transmembrane region" description="Helical" evidence="5">
    <location>
        <begin position="363"/>
        <end position="381"/>
    </location>
</feature>
<evidence type="ECO:0000259" key="6">
    <source>
        <dbReference type="PROSITE" id="PS50850"/>
    </source>
</evidence>
<feature type="transmembrane region" description="Helical" evidence="5">
    <location>
        <begin position="333"/>
        <end position="357"/>
    </location>
</feature>
<keyword evidence="3 5" id="KW-1133">Transmembrane helix</keyword>
<gene>
    <name evidence="7" type="ORF">SAMN05661093_01810</name>
</gene>
<keyword evidence="4 5" id="KW-0472">Membrane</keyword>
<sequence length="393" mass="40210">MKRLGLVYLTVFAGYAAQQVLTPVLPPLARQLRLTEFQLGLVITLAAAVVVVASPIWGRLIGKWGNKRVLLTALSGCVVGLLGLALTAQFVFVPAIVFGLLLLTRGVIFGAALAAVPVAGQAIVAGATTGEKERVKGIALIGAVQGLALIVGPALGGLLAGAGLLAPLYVTPALLVVVAVFIAIKLPSTKTQEVTKPPKLSPFDARLWPSLVTGFGLFLALSFLQVTLGFLIQDRLGLAPDAAARMTGWALVAAGVPFLLCQALVVPKLGWSPARLLRTGLPLAVIGFALVAPADSFAWILGAIVVLSIGLGLAVPGYTTAPTLLVSHAEQAGVAGLIGATNALTFVVGPILATSLYSASPGLPYLSGAILLAAIAVFVFARRAPVRAEVESV</sequence>
<dbReference type="PRINTS" id="PR01035">
    <property type="entry name" value="TCRTETA"/>
</dbReference>
<feature type="transmembrane region" description="Helical" evidence="5">
    <location>
        <begin position="207"/>
        <end position="232"/>
    </location>
</feature>
<dbReference type="RefSeq" id="WP_160096416.1">
    <property type="nucleotide sequence ID" value="NZ_FWXV01000001.1"/>
</dbReference>
<evidence type="ECO:0000256" key="1">
    <source>
        <dbReference type="ARBA" id="ARBA00004651"/>
    </source>
</evidence>
<dbReference type="SUPFAM" id="SSF103473">
    <property type="entry name" value="MFS general substrate transporter"/>
    <property type="match status" value="1"/>
</dbReference>
<feature type="transmembrane region" description="Helical" evidence="5">
    <location>
        <begin position="298"/>
        <end position="321"/>
    </location>
</feature>
<feature type="domain" description="Major facilitator superfamily (MFS) profile" evidence="6">
    <location>
        <begin position="3"/>
        <end position="385"/>
    </location>
</feature>
<dbReference type="Gene3D" id="1.20.1250.20">
    <property type="entry name" value="MFS general substrate transporter like domains"/>
    <property type="match status" value="1"/>
</dbReference>
<feature type="transmembrane region" description="Helical" evidence="5">
    <location>
        <begin position="69"/>
        <end position="101"/>
    </location>
</feature>
<dbReference type="GO" id="GO:0005886">
    <property type="term" value="C:plasma membrane"/>
    <property type="evidence" value="ECO:0007669"/>
    <property type="project" value="UniProtKB-SubCell"/>
</dbReference>
<name>A0A1Y5X675_KIBAR</name>
<feature type="transmembrane region" description="Helical" evidence="5">
    <location>
        <begin position="107"/>
        <end position="126"/>
    </location>
</feature>
<dbReference type="Pfam" id="PF07690">
    <property type="entry name" value="MFS_1"/>
    <property type="match status" value="1"/>
</dbReference>
<feature type="transmembrane region" description="Helical" evidence="5">
    <location>
        <begin position="244"/>
        <end position="264"/>
    </location>
</feature>
<keyword evidence="2 5" id="KW-0812">Transmembrane</keyword>
<feature type="transmembrane region" description="Helical" evidence="5">
    <location>
        <begin position="276"/>
        <end position="292"/>
    </location>
</feature>
<evidence type="ECO:0000256" key="4">
    <source>
        <dbReference type="ARBA" id="ARBA00023136"/>
    </source>
</evidence>
<dbReference type="AlphaFoldDB" id="A0A1Y5X675"/>